<evidence type="ECO:0000313" key="1">
    <source>
        <dbReference type="EMBL" id="KAF7390432.1"/>
    </source>
</evidence>
<dbReference type="Proteomes" id="UP000600918">
    <property type="component" value="Unassembled WGS sequence"/>
</dbReference>
<comment type="caution">
    <text evidence="1">The sequence shown here is derived from an EMBL/GenBank/DDBJ whole genome shotgun (WGS) entry which is preliminary data.</text>
</comment>
<dbReference type="AlphaFoldDB" id="A0A834JNL3"/>
<gene>
    <name evidence="1" type="ORF">H0235_017594</name>
</gene>
<organism evidence="1 2">
    <name type="scientific">Vespula pensylvanica</name>
    <name type="common">Western yellow jacket</name>
    <name type="synonym">Wasp</name>
    <dbReference type="NCBI Taxonomy" id="30213"/>
    <lineage>
        <taxon>Eukaryota</taxon>
        <taxon>Metazoa</taxon>
        <taxon>Ecdysozoa</taxon>
        <taxon>Arthropoda</taxon>
        <taxon>Hexapoda</taxon>
        <taxon>Insecta</taxon>
        <taxon>Pterygota</taxon>
        <taxon>Neoptera</taxon>
        <taxon>Endopterygota</taxon>
        <taxon>Hymenoptera</taxon>
        <taxon>Apocrita</taxon>
        <taxon>Aculeata</taxon>
        <taxon>Vespoidea</taxon>
        <taxon>Vespidae</taxon>
        <taxon>Vespinae</taxon>
        <taxon>Vespula</taxon>
    </lineage>
</organism>
<proteinExistence type="predicted"/>
<accession>A0A834JNL3</accession>
<keyword evidence="2" id="KW-1185">Reference proteome</keyword>
<reference evidence="1" key="1">
    <citation type="journal article" date="2020" name="G3 (Bethesda)">
        <title>High-Quality Assemblies for Three Invasive Social Wasps from the &lt;i&gt;Vespula&lt;/i&gt; Genus.</title>
        <authorList>
            <person name="Harrop T.W.R."/>
            <person name="Guhlin J."/>
            <person name="McLaughlin G.M."/>
            <person name="Permina E."/>
            <person name="Stockwell P."/>
            <person name="Gilligan J."/>
            <person name="Le Lec M.F."/>
            <person name="Gruber M.A.M."/>
            <person name="Quinn O."/>
            <person name="Lovegrove M."/>
            <person name="Duncan E.J."/>
            <person name="Remnant E.J."/>
            <person name="Van Eeckhoven J."/>
            <person name="Graham B."/>
            <person name="Knapp R.A."/>
            <person name="Langford K.W."/>
            <person name="Kronenberg Z."/>
            <person name="Press M.O."/>
            <person name="Eacker S.M."/>
            <person name="Wilson-Rankin E.E."/>
            <person name="Purcell J."/>
            <person name="Lester P.J."/>
            <person name="Dearden P.K."/>
        </authorList>
    </citation>
    <scope>NUCLEOTIDE SEQUENCE</scope>
    <source>
        <strain evidence="1">Volc-1</strain>
    </source>
</reference>
<evidence type="ECO:0000313" key="2">
    <source>
        <dbReference type="Proteomes" id="UP000600918"/>
    </source>
</evidence>
<dbReference type="EMBL" id="JACSDY010000023">
    <property type="protein sequence ID" value="KAF7390432.1"/>
    <property type="molecule type" value="Genomic_DNA"/>
</dbReference>
<name>A0A834JNL3_VESPE</name>
<protein>
    <submittedName>
        <fullName evidence="1">Uncharacterized protein</fullName>
    </submittedName>
</protein>
<sequence>MKQRRKQSRYLNFQLCSPEELNIRYSEVKHIHFVLPVLPTWIISMSEQQPDNETKTFLSLILYLNGQSTNAVFIEWYVLFQLLNFHTDFMMATEVLLFMRWTLGFLTVAIPKIVKAAEEADAAHEFITNLANDVKPKLQQSTSILNFNKRVNRKSRRLVQEAVGNYNQRRNTVSYCTCVHVVIGII</sequence>